<dbReference type="PROSITE" id="PS50262">
    <property type="entry name" value="G_PROTEIN_RECEP_F1_2"/>
    <property type="match status" value="1"/>
</dbReference>
<feature type="compositionally biased region" description="Low complexity" evidence="10">
    <location>
        <begin position="26"/>
        <end position="37"/>
    </location>
</feature>
<dbReference type="GO" id="GO:0005768">
    <property type="term" value="C:endosome"/>
    <property type="evidence" value="ECO:0007669"/>
    <property type="project" value="TreeGrafter"/>
</dbReference>
<keyword evidence="5 9" id="KW-0297">G-protein coupled receptor</keyword>
<feature type="signal peptide" evidence="12">
    <location>
        <begin position="1"/>
        <end position="21"/>
    </location>
</feature>
<reference evidence="14" key="1">
    <citation type="submission" date="2025-08" db="UniProtKB">
        <authorList>
            <consortium name="Ensembl"/>
        </authorList>
    </citation>
    <scope>IDENTIFICATION</scope>
</reference>
<dbReference type="InterPro" id="IPR000276">
    <property type="entry name" value="GPCR_Rhodpsn"/>
</dbReference>
<keyword evidence="15" id="KW-1185">Reference proteome</keyword>
<dbReference type="Gene3D" id="1.20.1070.10">
    <property type="entry name" value="Rhodopsin 7-helix transmembrane proteins"/>
    <property type="match status" value="1"/>
</dbReference>
<evidence type="ECO:0000256" key="11">
    <source>
        <dbReference type="SAM" id="Phobius"/>
    </source>
</evidence>
<evidence type="ECO:0000256" key="7">
    <source>
        <dbReference type="ARBA" id="ARBA00023170"/>
    </source>
</evidence>
<comment type="similarity">
    <text evidence="9">Belongs to the G-protein coupled receptor 1 family.</text>
</comment>
<keyword evidence="12" id="KW-0732">Signal</keyword>
<dbReference type="GeneTree" id="ENSGT00950000182998"/>
<keyword evidence="2" id="KW-1003">Cell membrane</keyword>
<evidence type="ECO:0000256" key="6">
    <source>
        <dbReference type="ARBA" id="ARBA00023136"/>
    </source>
</evidence>
<keyword evidence="6 11" id="KW-0472">Membrane</keyword>
<dbReference type="GO" id="GO:0004930">
    <property type="term" value="F:G protein-coupled receptor activity"/>
    <property type="evidence" value="ECO:0007669"/>
    <property type="project" value="UniProtKB-KW"/>
</dbReference>
<keyword evidence="4 11" id="KW-1133">Transmembrane helix</keyword>
<evidence type="ECO:0000256" key="1">
    <source>
        <dbReference type="ARBA" id="ARBA00004651"/>
    </source>
</evidence>
<dbReference type="PRINTS" id="PR00237">
    <property type="entry name" value="GPCRRHODOPSN"/>
</dbReference>
<dbReference type="Ensembl" id="ENSLLET00000017015.1">
    <property type="protein sequence ID" value="ENSLLEP00000016391.1"/>
    <property type="gene ID" value="ENSLLEG00000010456.1"/>
</dbReference>
<feature type="domain" description="G-protein coupled receptors family 1 profile" evidence="13">
    <location>
        <begin position="172"/>
        <end position="459"/>
    </location>
</feature>
<keyword evidence="3 9" id="KW-0812">Transmembrane</keyword>
<feature type="region of interest" description="Disordered" evidence="10">
    <location>
        <begin position="21"/>
        <end position="45"/>
    </location>
</feature>
<dbReference type="CDD" id="cd15220">
    <property type="entry name" value="7tmA_GPR61_GPR62-like"/>
    <property type="match status" value="1"/>
</dbReference>
<dbReference type="AlphaFoldDB" id="A0A8C5MLF4"/>
<feature type="transmembrane region" description="Helical" evidence="11">
    <location>
        <begin position="188"/>
        <end position="207"/>
    </location>
</feature>
<evidence type="ECO:0000256" key="3">
    <source>
        <dbReference type="ARBA" id="ARBA00022692"/>
    </source>
</evidence>
<dbReference type="GO" id="GO:0005886">
    <property type="term" value="C:plasma membrane"/>
    <property type="evidence" value="ECO:0007669"/>
    <property type="project" value="UniProtKB-SubCell"/>
</dbReference>
<evidence type="ECO:0000256" key="12">
    <source>
        <dbReference type="SAM" id="SignalP"/>
    </source>
</evidence>
<dbReference type="Proteomes" id="UP000694569">
    <property type="component" value="Unplaced"/>
</dbReference>
<feature type="compositionally biased region" description="Polar residues" evidence="10">
    <location>
        <begin position="365"/>
        <end position="381"/>
    </location>
</feature>
<protein>
    <recommendedName>
        <fullName evidence="13">G-protein coupled receptors family 1 profile domain-containing protein</fullName>
    </recommendedName>
</protein>
<feature type="transmembrane region" description="Helical" evidence="11">
    <location>
        <begin position="156"/>
        <end position="181"/>
    </location>
</feature>
<comment type="subcellular location">
    <subcellularLocation>
        <location evidence="1">Cell membrane</location>
        <topology evidence="1">Multi-pass membrane protein</topology>
    </subcellularLocation>
</comment>
<dbReference type="PANTHER" id="PTHR22752:SF11">
    <property type="entry name" value="G-PROTEIN COUPLED RECEPTOR 62"/>
    <property type="match status" value="1"/>
</dbReference>
<feature type="transmembrane region" description="Helical" evidence="11">
    <location>
        <begin position="402"/>
        <end position="423"/>
    </location>
</feature>
<evidence type="ECO:0000256" key="8">
    <source>
        <dbReference type="ARBA" id="ARBA00023224"/>
    </source>
</evidence>
<proteinExistence type="inferred from homology"/>
<reference evidence="14" key="2">
    <citation type="submission" date="2025-09" db="UniProtKB">
        <authorList>
            <consortium name="Ensembl"/>
        </authorList>
    </citation>
    <scope>IDENTIFICATION</scope>
</reference>
<dbReference type="OrthoDB" id="6117944at2759"/>
<feature type="transmembrane region" description="Helical" evidence="11">
    <location>
        <begin position="266"/>
        <end position="289"/>
    </location>
</feature>
<evidence type="ECO:0000259" key="13">
    <source>
        <dbReference type="PROSITE" id="PS50262"/>
    </source>
</evidence>
<evidence type="ECO:0000256" key="5">
    <source>
        <dbReference type="ARBA" id="ARBA00023040"/>
    </source>
</evidence>
<organism evidence="14 15">
    <name type="scientific">Leptobrachium leishanense</name>
    <name type="common">Leishan spiny toad</name>
    <dbReference type="NCBI Taxonomy" id="445787"/>
    <lineage>
        <taxon>Eukaryota</taxon>
        <taxon>Metazoa</taxon>
        <taxon>Chordata</taxon>
        <taxon>Craniata</taxon>
        <taxon>Vertebrata</taxon>
        <taxon>Euteleostomi</taxon>
        <taxon>Amphibia</taxon>
        <taxon>Batrachia</taxon>
        <taxon>Anura</taxon>
        <taxon>Pelobatoidea</taxon>
        <taxon>Megophryidae</taxon>
        <taxon>Leptobrachium</taxon>
    </lineage>
</organism>
<evidence type="ECO:0000256" key="2">
    <source>
        <dbReference type="ARBA" id="ARBA00022475"/>
    </source>
</evidence>
<dbReference type="SUPFAM" id="SSF81321">
    <property type="entry name" value="Family A G protein-coupled receptor-like"/>
    <property type="match status" value="1"/>
</dbReference>
<evidence type="ECO:0000256" key="10">
    <source>
        <dbReference type="SAM" id="MobiDB-lite"/>
    </source>
</evidence>
<feature type="transmembrane region" description="Helical" evidence="11">
    <location>
        <begin position="443"/>
        <end position="462"/>
    </location>
</feature>
<sequence>MMMMMMMMMCIIVMMLSDGSRQPPTGRARAGGSSRGSTPHLPRLPAGLGILDRYRYGIGSQMPRGTCDVKGPPSGEGMLPCTAALGWWSGGEVRRRGRAPHPWMSAAPAVTVLGGMEPLQALDAALNASTDNISSSIPLLEAPDQALHHTDPLHRYAGIFFLLLLDLVALVANVAVAVVILKAPKLRKFLFVVHLCIIDTLAAITVMPLGIVESSGLVAFGGPLCQAYVSLEVCFSSASILTVSAINIERYYYIVHPMRYEVKMTLGLAVSVMVFIWFQSSLTSILPFFSFTPQVGDGMEPGNDSLVNETRCSLQRNAGGHRKVFVAFFVLLYFVVPLLIILTVYCNVFKVARIAALQHGPLPSWTASPRQRSNSNGSQANIMAGDTSHRVSPERTLGGVKAAFTLMIIGGQFVMCWLPYFFYHMHNALEGNPHKISGKWENIVRWFAYTSFTVNPFFYGCLNRQIRDELTRIPKCFLKQSLDEQLGLSSQEGSVEENFLQFLQRTSCVVERRNSFPISSGAKLLVNQSTLSFRIPGQISEETPELTQQDYAVGFRSLQTCTEQENFLGVTK</sequence>
<accession>A0A8C5MLF4</accession>
<feature type="transmembrane region" description="Helical" evidence="11">
    <location>
        <begin position="227"/>
        <end position="246"/>
    </location>
</feature>
<dbReference type="GO" id="GO:0043235">
    <property type="term" value="C:receptor complex"/>
    <property type="evidence" value="ECO:0007669"/>
    <property type="project" value="TreeGrafter"/>
</dbReference>
<dbReference type="PROSITE" id="PS00237">
    <property type="entry name" value="G_PROTEIN_RECEP_F1_1"/>
    <property type="match status" value="1"/>
</dbReference>
<evidence type="ECO:0000256" key="9">
    <source>
        <dbReference type="RuleBase" id="RU000688"/>
    </source>
</evidence>
<evidence type="ECO:0000313" key="14">
    <source>
        <dbReference type="Ensembl" id="ENSLLEP00000016391.1"/>
    </source>
</evidence>
<dbReference type="Pfam" id="PF00001">
    <property type="entry name" value="7tm_1"/>
    <property type="match status" value="1"/>
</dbReference>
<evidence type="ECO:0000256" key="4">
    <source>
        <dbReference type="ARBA" id="ARBA00022989"/>
    </source>
</evidence>
<feature type="transmembrane region" description="Helical" evidence="11">
    <location>
        <begin position="324"/>
        <end position="348"/>
    </location>
</feature>
<evidence type="ECO:0000313" key="15">
    <source>
        <dbReference type="Proteomes" id="UP000694569"/>
    </source>
</evidence>
<feature type="chain" id="PRO_5034719313" description="G-protein coupled receptors family 1 profile domain-containing protein" evidence="12">
    <location>
        <begin position="22"/>
        <end position="572"/>
    </location>
</feature>
<keyword evidence="7 9" id="KW-0675">Receptor</keyword>
<name>A0A8C5MLF4_9ANUR</name>
<keyword evidence="8 9" id="KW-0807">Transducer</keyword>
<feature type="region of interest" description="Disordered" evidence="10">
    <location>
        <begin position="365"/>
        <end position="385"/>
    </location>
</feature>
<dbReference type="PANTHER" id="PTHR22752">
    <property type="entry name" value="G PROTEIN-COUPLED RECEPTOR"/>
    <property type="match status" value="1"/>
</dbReference>
<dbReference type="InterPro" id="IPR017452">
    <property type="entry name" value="GPCR_Rhodpsn_7TM"/>
</dbReference>